<accession>A0A918XWE8</accession>
<gene>
    <name evidence="1" type="ORF">GCM10017083_42090</name>
</gene>
<reference evidence="1" key="2">
    <citation type="submission" date="2020-09" db="EMBL/GenBank/DDBJ databases">
        <authorList>
            <person name="Sun Q."/>
            <person name="Kim S."/>
        </authorList>
    </citation>
    <scope>NUCLEOTIDE SEQUENCE</scope>
    <source>
        <strain evidence="1">KCTC 42651</strain>
    </source>
</reference>
<comment type="caution">
    <text evidence="1">The sequence shown here is derived from an EMBL/GenBank/DDBJ whole genome shotgun (WGS) entry which is preliminary data.</text>
</comment>
<dbReference type="Proteomes" id="UP000630353">
    <property type="component" value="Unassembled WGS sequence"/>
</dbReference>
<dbReference type="AlphaFoldDB" id="A0A918XWE8"/>
<dbReference type="InterPro" id="IPR009922">
    <property type="entry name" value="DUF1457"/>
</dbReference>
<name>A0A918XWE8_9PROT</name>
<evidence type="ECO:0000313" key="2">
    <source>
        <dbReference type="Proteomes" id="UP000630353"/>
    </source>
</evidence>
<proteinExistence type="predicted"/>
<keyword evidence="2" id="KW-1185">Reference proteome</keyword>
<evidence type="ECO:0000313" key="1">
    <source>
        <dbReference type="EMBL" id="GHD58714.1"/>
    </source>
</evidence>
<dbReference type="Pfam" id="PF07310">
    <property type="entry name" value="PAS_5"/>
    <property type="match status" value="1"/>
</dbReference>
<dbReference type="EMBL" id="BMZS01000010">
    <property type="protein sequence ID" value="GHD58714.1"/>
    <property type="molecule type" value="Genomic_DNA"/>
</dbReference>
<sequence length="174" mass="19854">MTETAKRGRPDIDLLGRPRYRPVPDPSVTLVSPVLQRLYAYWRSKAAVRPPRRADLDPLEIGPDIHNVTLLDVRHEPLRFRWRLLGGELVEAIGRNMTGRRFEDVYAHPILADVMRVFSRAALTGLPVRHVGTARFAERSYLRYESLHCPLFDGAGRVVMLFGGLHFEPLASFE</sequence>
<evidence type="ECO:0008006" key="3">
    <source>
        <dbReference type="Google" id="ProtNLM"/>
    </source>
</evidence>
<reference evidence="1" key="1">
    <citation type="journal article" date="2014" name="Int. J. Syst. Evol. Microbiol.">
        <title>Complete genome sequence of Corynebacterium casei LMG S-19264T (=DSM 44701T), isolated from a smear-ripened cheese.</title>
        <authorList>
            <consortium name="US DOE Joint Genome Institute (JGI-PGF)"/>
            <person name="Walter F."/>
            <person name="Albersmeier A."/>
            <person name="Kalinowski J."/>
            <person name="Ruckert C."/>
        </authorList>
    </citation>
    <scope>NUCLEOTIDE SEQUENCE</scope>
    <source>
        <strain evidence="1">KCTC 42651</strain>
    </source>
</reference>
<organism evidence="1 2">
    <name type="scientific">Thalassobaculum fulvum</name>
    <dbReference type="NCBI Taxonomy" id="1633335"/>
    <lineage>
        <taxon>Bacteria</taxon>
        <taxon>Pseudomonadati</taxon>
        <taxon>Pseudomonadota</taxon>
        <taxon>Alphaproteobacteria</taxon>
        <taxon>Rhodospirillales</taxon>
        <taxon>Thalassobaculaceae</taxon>
        <taxon>Thalassobaculum</taxon>
    </lineage>
</organism>
<protein>
    <recommendedName>
        <fullName evidence="3">PAS domain-containing protein</fullName>
    </recommendedName>
</protein>
<dbReference type="RefSeq" id="WP_189993302.1">
    <property type="nucleotide sequence ID" value="NZ_BMZS01000010.1"/>
</dbReference>